<evidence type="ECO:0000313" key="11">
    <source>
        <dbReference type="EMBL" id="SHJ42487.1"/>
    </source>
</evidence>
<dbReference type="OrthoDB" id="9761577at2"/>
<comment type="similarity">
    <text evidence="2 10">Belongs to the disproportionating enzyme family.</text>
</comment>
<accession>A0A1M6J779</accession>
<dbReference type="STRING" id="1122189.SAMN02745165_02325"/>
<dbReference type="InterPro" id="IPR003385">
    <property type="entry name" value="Glyco_hydro_77"/>
</dbReference>
<reference evidence="11 12" key="1">
    <citation type="submission" date="2016-11" db="EMBL/GenBank/DDBJ databases">
        <authorList>
            <person name="Jaros S."/>
            <person name="Januszkiewicz K."/>
            <person name="Wedrychowicz H."/>
        </authorList>
    </citation>
    <scope>NUCLEOTIDE SEQUENCE [LARGE SCALE GENOMIC DNA]</scope>
    <source>
        <strain evidence="11 12">DSM 5091</strain>
    </source>
</reference>
<evidence type="ECO:0000256" key="8">
    <source>
        <dbReference type="ARBA" id="ARBA00031423"/>
    </source>
</evidence>
<evidence type="ECO:0000256" key="7">
    <source>
        <dbReference type="ARBA" id="ARBA00023277"/>
    </source>
</evidence>
<evidence type="ECO:0000256" key="9">
    <source>
        <dbReference type="ARBA" id="ARBA00031501"/>
    </source>
</evidence>
<dbReference type="InterPro" id="IPR017853">
    <property type="entry name" value="GH"/>
</dbReference>
<dbReference type="NCBIfam" id="NF011080">
    <property type="entry name" value="PRK14508.1-3"/>
    <property type="match status" value="1"/>
</dbReference>
<name>A0A1M6J779_MALRU</name>
<dbReference type="RefSeq" id="WP_072908905.1">
    <property type="nucleotide sequence ID" value="NZ_FQZT01000008.1"/>
</dbReference>
<dbReference type="GO" id="GO:0004134">
    <property type="term" value="F:4-alpha-glucanotransferase activity"/>
    <property type="evidence" value="ECO:0007669"/>
    <property type="project" value="UniProtKB-EC"/>
</dbReference>
<dbReference type="EMBL" id="FQZT01000008">
    <property type="protein sequence ID" value="SHJ42487.1"/>
    <property type="molecule type" value="Genomic_DNA"/>
</dbReference>
<organism evidence="11 12">
    <name type="scientific">Malonomonas rubra DSM 5091</name>
    <dbReference type="NCBI Taxonomy" id="1122189"/>
    <lineage>
        <taxon>Bacteria</taxon>
        <taxon>Pseudomonadati</taxon>
        <taxon>Thermodesulfobacteriota</taxon>
        <taxon>Desulfuromonadia</taxon>
        <taxon>Desulfuromonadales</taxon>
        <taxon>Geopsychrobacteraceae</taxon>
        <taxon>Malonomonas</taxon>
    </lineage>
</organism>
<keyword evidence="5 10" id="KW-0328">Glycosyltransferase</keyword>
<dbReference type="PANTHER" id="PTHR32438">
    <property type="entry name" value="4-ALPHA-GLUCANOTRANSFERASE DPE1, CHLOROPLASTIC/AMYLOPLASTIC"/>
    <property type="match status" value="1"/>
</dbReference>
<protein>
    <recommendedName>
        <fullName evidence="4 10">4-alpha-glucanotransferase</fullName>
        <ecNumber evidence="3 10">2.4.1.25</ecNumber>
    </recommendedName>
    <alternativeName>
        <fullName evidence="8 10">Amylomaltase</fullName>
    </alternativeName>
    <alternativeName>
        <fullName evidence="9 10">Disproportionating enzyme</fullName>
    </alternativeName>
</protein>
<keyword evidence="12" id="KW-1185">Reference proteome</keyword>
<evidence type="ECO:0000256" key="1">
    <source>
        <dbReference type="ARBA" id="ARBA00000439"/>
    </source>
</evidence>
<dbReference type="EC" id="2.4.1.25" evidence="3 10"/>
<dbReference type="PANTHER" id="PTHR32438:SF5">
    <property type="entry name" value="4-ALPHA-GLUCANOTRANSFERASE DPE1, CHLOROPLASTIC_AMYLOPLASTIC"/>
    <property type="match status" value="1"/>
</dbReference>
<evidence type="ECO:0000256" key="10">
    <source>
        <dbReference type="RuleBase" id="RU361207"/>
    </source>
</evidence>
<dbReference type="NCBIfam" id="TIGR00217">
    <property type="entry name" value="malQ"/>
    <property type="match status" value="1"/>
</dbReference>
<sequence>MFSTRKSGILLHPTSLPGQQPIGTLGKEAYDFIDWLVEANQSVWQILPLGPIGHGNCPYSCYSAFAGNPLLINFAKLVEAGDLLDHEVPKPAAASNQVNFTSAVNQTSLLRIAAERFNKTATPLRRQQFEQFCREQAFWLNDYCFFEAMRQLQQNRSWQQWPEEIRQRQEHALHKWGIQLQDEIAWHKYLQFIFFEQWFELKNYANSKGIEIFGDLPIFVAENSADVWTNRHLFHLDEKDQPTMVAGVPPDYFSKTGQRWGNPLYNWQRMAEDNYSWWLARFRWNLQLFDLIRVDHFRGFAACWAIPAEEETAVNGNWQKVPGEQLFSLLREEFNPLPIVAEDLGVITPDVEKLRDNYELPGMKILQFAFDSGPKNPYLPHNHLPNSVIYTGTHDNDTSAGWWSSLDSQSKQQVRNYLKRPCDDMPWALIEAALVSVAKLAIIPLQDILELDSSARMNRPGIAHDNWLWRNLPQQPDARITKRLQEVSLLYGRALCNPTETQ</sequence>
<keyword evidence="7 10" id="KW-0119">Carbohydrate metabolism</keyword>
<dbReference type="AlphaFoldDB" id="A0A1M6J779"/>
<dbReference type="SUPFAM" id="SSF51445">
    <property type="entry name" value="(Trans)glycosidases"/>
    <property type="match status" value="1"/>
</dbReference>
<evidence type="ECO:0000313" key="12">
    <source>
        <dbReference type="Proteomes" id="UP000184171"/>
    </source>
</evidence>
<dbReference type="Gene3D" id="3.20.20.80">
    <property type="entry name" value="Glycosidases"/>
    <property type="match status" value="1"/>
</dbReference>
<dbReference type="Proteomes" id="UP000184171">
    <property type="component" value="Unassembled WGS sequence"/>
</dbReference>
<dbReference type="NCBIfam" id="NF011079">
    <property type="entry name" value="PRK14508.1-2"/>
    <property type="match status" value="1"/>
</dbReference>
<gene>
    <name evidence="11" type="ORF">SAMN02745165_02325</name>
</gene>
<dbReference type="GO" id="GO:0005975">
    <property type="term" value="P:carbohydrate metabolic process"/>
    <property type="evidence" value="ECO:0007669"/>
    <property type="project" value="InterPro"/>
</dbReference>
<keyword evidence="6 10" id="KW-0808">Transferase</keyword>
<evidence type="ECO:0000256" key="2">
    <source>
        <dbReference type="ARBA" id="ARBA00005684"/>
    </source>
</evidence>
<proteinExistence type="inferred from homology"/>
<comment type="catalytic activity">
    <reaction evidence="1 10">
        <text>Transfers a segment of a (1-&gt;4)-alpha-D-glucan to a new position in an acceptor, which may be glucose or a (1-&gt;4)-alpha-D-glucan.</text>
        <dbReference type="EC" id="2.4.1.25"/>
    </reaction>
</comment>
<dbReference type="Pfam" id="PF02446">
    <property type="entry name" value="Glyco_hydro_77"/>
    <property type="match status" value="1"/>
</dbReference>
<evidence type="ECO:0000256" key="6">
    <source>
        <dbReference type="ARBA" id="ARBA00022679"/>
    </source>
</evidence>
<evidence type="ECO:0000256" key="3">
    <source>
        <dbReference type="ARBA" id="ARBA00012560"/>
    </source>
</evidence>
<evidence type="ECO:0000256" key="5">
    <source>
        <dbReference type="ARBA" id="ARBA00022676"/>
    </source>
</evidence>
<evidence type="ECO:0000256" key="4">
    <source>
        <dbReference type="ARBA" id="ARBA00020295"/>
    </source>
</evidence>